<accession>A0AC61Y673</accession>
<gene>
    <name evidence="1" type="ORF">FVB9532_01262</name>
</gene>
<dbReference type="EMBL" id="CABVMM010000004">
    <property type="protein sequence ID" value="VVV00001.1"/>
    <property type="molecule type" value="Genomic_DNA"/>
</dbReference>
<sequence>MMNKIKILAIALVVIMGLNSCEGDRGPQGPPGQDGMTLLGTTIDLNGVNLDNNGEFQYVFADDGIEVFEDDAVLVYHSTDFIENPDGDINIWKLMPQTIYYDPNGMGQVVYNFDHTFNDVLIFLQSNFDLNELSIEEYNSLTKDQYFRIVVVPSAFANDPNNNLETYQSLLNEVNNQGYEIQMKK</sequence>
<evidence type="ECO:0000313" key="1">
    <source>
        <dbReference type="EMBL" id="VVV00001.1"/>
    </source>
</evidence>
<keyword evidence="2" id="KW-1185">Reference proteome</keyword>
<dbReference type="Proteomes" id="UP000356253">
    <property type="component" value="Unassembled WGS sequence"/>
</dbReference>
<reference evidence="1" key="1">
    <citation type="submission" date="2019-09" db="EMBL/GenBank/DDBJ databases">
        <authorList>
            <person name="Rodrigo-Torres L."/>
            <person name="Arahal R. D."/>
            <person name="Lucena T."/>
        </authorList>
    </citation>
    <scope>NUCLEOTIDE SEQUENCE</scope>
    <source>
        <strain evidence="1">ISS653</strain>
    </source>
</reference>
<proteinExistence type="predicted"/>
<comment type="caution">
    <text evidence="1">The sequence shown here is derived from an EMBL/GenBank/DDBJ whole genome shotgun (WGS) entry which is preliminary data.</text>
</comment>
<evidence type="ECO:0000313" key="2">
    <source>
        <dbReference type="Proteomes" id="UP000356253"/>
    </source>
</evidence>
<name>A0AC61Y673_9FLAO</name>
<protein>
    <submittedName>
        <fullName evidence="1">Uncharacterized protein</fullName>
    </submittedName>
</protein>
<organism evidence="1 2">
    <name type="scientific">Mesonia oceanica</name>
    <dbReference type="NCBI Taxonomy" id="2687242"/>
    <lineage>
        <taxon>Bacteria</taxon>
        <taxon>Pseudomonadati</taxon>
        <taxon>Bacteroidota</taxon>
        <taxon>Flavobacteriia</taxon>
        <taxon>Flavobacteriales</taxon>
        <taxon>Flavobacteriaceae</taxon>
        <taxon>Mesonia</taxon>
    </lineage>
</organism>